<sequence length="80" mass="9214">MIAGRIFFHLDGSQLRKDLALNLHLTTKSNSRYMTDIWLNGVRMRGKTDSGQSGLRQRILPNQFYLSPVCMSLRPNVTIY</sequence>
<organism evidence="1 2">
    <name type="scientific">Caerostris extrusa</name>
    <name type="common">Bark spider</name>
    <name type="synonym">Caerostris bankana</name>
    <dbReference type="NCBI Taxonomy" id="172846"/>
    <lineage>
        <taxon>Eukaryota</taxon>
        <taxon>Metazoa</taxon>
        <taxon>Ecdysozoa</taxon>
        <taxon>Arthropoda</taxon>
        <taxon>Chelicerata</taxon>
        <taxon>Arachnida</taxon>
        <taxon>Araneae</taxon>
        <taxon>Araneomorphae</taxon>
        <taxon>Entelegynae</taxon>
        <taxon>Araneoidea</taxon>
        <taxon>Araneidae</taxon>
        <taxon>Caerostris</taxon>
    </lineage>
</organism>
<proteinExistence type="predicted"/>
<keyword evidence="2" id="KW-1185">Reference proteome</keyword>
<dbReference type="AlphaFoldDB" id="A0AAV4V9Q5"/>
<protein>
    <submittedName>
        <fullName evidence="1">Uncharacterized protein</fullName>
    </submittedName>
</protein>
<name>A0AAV4V9Q5_CAEEX</name>
<comment type="caution">
    <text evidence="1">The sequence shown here is derived from an EMBL/GenBank/DDBJ whole genome shotgun (WGS) entry which is preliminary data.</text>
</comment>
<evidence type="ECO:0000313" key="1">
    <source>
        <dbReference type="EMBL" id="GIY66852.1"/>
    </source>
</evidence>
<reference evidence="1 2" key="1">
    <citation type="submission" date="2021-06" db="EMBL/GenBank/DDBJ databases">
        <title>Caerostris extrusa draft genome.</title>
        <authorList>
            <person name="Kono N."/>
            <person name="Arakawa K."/>
        </authorList>
    </citation>
    <scope>NUCLEOTIDE SEQUENCE [LARGE SCALE GENOMIC DNA]</scope>
</reference>
<dbReference type="EMBL" id="BPLR01014159">
    <property type="protein sequence ID" value="GIY66852.1"/>
    <property type="molecule type" value="Genomic_DNA"/>
</dbReference>
<dbReference type="Proteomes" id="UP001054945">
    <property type="component" value="Unassembled WGS sequence"/>
</dbReference>
<gene>
    <name evidence="1" type="ORF">CEXT_630441</name>
</gene>
<accession>A0AAV4V9Q5</accession>
<evidence type="ECO:0000313" key="2">
    <source>
        <dbReference type="Proteomes" id="UP001054945"/>
    </source>
</evidence>